<dbReference type="EMBL" id="JAWMAJ010000385">
    <property type="protein sequence ID" value="MDV7223868.1"/>
    <property type="molecule type" value="Genomic_DNA"/>
</dbReference>
<feature type="region of interest" description="Disordered" evidence="1">
    <location>
        <begin position="198"/>
        <end position="229"/>
    </location>
</feature>
<dbReference type="RefSeq" id="WP_266856691.1">
    <property type="nucleotide sequence ID" value="NZ_JAPEMW010000001.1"/>
</dbReference>
<name>A0ABU4FV34_9ACTN</name>
<dbReference type="InterPro" id="IPR036770">
    <property type="entry name" value="Ankyrin_rpt-contain_sf"/>
</dbReference>
<evidence type="ECO:0000256" key="1">
    <source>
        <dbReference type="SAM" id="MobiDB-lite"/>
    </source>
</evidence>
<dbReference type="SUPFAM" id="SSF48403">
    <property type="entry name" value="Ankyrin repeat"/>
    <property type="match status" value="1"/>
</dbReference>
<reference evidence="2 3" key="1">
    <citation type="submission" date="2023-10" db="EMBL/GenBank/DDBJ databases">
        <title>Characterization of rhizosphere-enriched actinobacteria from wheat plants lab-grown on chernevaya soil.</title>
        <authorList>
            <person name="Tikhonova E.N."/>
            <person name="Konopkin A."/>
            <person name="Kravchenko I.K."/>
        </authorList>
    </citation>
    <scope>NUCLEOTIDE SEQUENCE [LARGE SCALE GENOMIC DNA]</scope>
    <source>
        <strain evidence="2 3">RR29</strain>
    </source>
</reference>
<gene>
    <name evidence="2" type="ORF">R5A26_48935</name>
</gene>
<feature type="compositionally biased region" description="Pro residues" evidence="1">
    <location>
        <begin position="215"/>
        <end position="229"/>
    </location>
</feature>
<dbReference type="Proteomes" id="UP001187346">
    <property type="component" value="Unassembled WGS sequence"/>
</dbReference>
<comment type="caution">
    <text evidence="2">The sequence shown here is derived from an EMBL/GenBank/DDBJ whole genome shotgun (WGS) entry which is preliminary data.</text>
</comment>
<protein>
    <submittedName>
        <fullName evidence="2">Ankyrin repeat domain-containing protein</fullName>
    </submittedName>
</protein>
<keyword evidence="3" id="KW-1185">Reference proteome</keyword>
<sequence length="229" mass="26455">MIRNRMEWDALTDREPNAWYREERDRLSDLARDANWSGLFEELRKHPSRVNLPRIGIRTGYAPLHQAAWHGADFPVVSRLIAHGAWRTQRTRDGQRAVDVARKQGHTHLLELLEPVVVRPLPSPPEMLEHRFHSLLRERTGSCFEETEHLLPPLAPLTEAPAMDITFTVFGMMGGVTYRLEDDHLYVHFHSRMDADDGEHYHVTPESWSKIKSPRMPPPPPPAPQRPTP</sequence>
<proteinExistence type="predicted"/>
<accession>A0ABU4FV34</accession>
<evidence type="ECO:0000313" key="2">
    <source>
        <dbReference type="EMBL" id="MDV7223868.1"/>
    </source>
</evidence>
<organism evidence="2 3">
    <name type="scientific">Streptomyces prunicolor</name>
    <dbReference type="NCBI Taxonomy" id="67348"/>
    <lineage>
        <taxon>Bacteria</taxon>
        <taxon>Bacillati</taxon>
        <taxon>Actinomycetota</taxon>
        <taxon>Actinomycetes</taxon>
        <taxon>Kitasatosporales</taxon>
        <taxon>Streptomycetaceae</taxon>
        <taxon>Streptomyces</taxon>
    </lineage>
</organism>
<dbReference type="Gene3D" id="1.25.40.20">
    <property type="entry name" value="Ankyrin repeat-containing domain"/>
    <property type="match status" value="1"/>
</dbReference>
<evidence type="ECO:0000313" key="3">
    <source>
        <dbReference type="Proteomes" id="UP001187346"/>
    </source>
</evidence>